<dbReference type="InterPro" id="IPR005560">
    <property type="entry name" value="Csp_YhjQ"/>
</dbReference>
<proteinExistence type="predicted"/>
<gene>
    <name evidence="1" type="ORF">PVN32_27280</name>
</gene>
<protein>
    <submittedName>
        <fullName evidence="1">Four-helix bundle copper-binding protein</fullName>
    </submittedName>
</protein>
<accession>A0AAW6KIT3</accession>
<evidence type="ECO:0000313" key="2">
    <source>
        <dbReference type="Proteomes" id="UP001216709"/>
    </source>
</evidence>
<dbReference type="AlphaFoldDB" id="A0AAW6KIT3"/>
<comment type="caution">
    <text evidence="1">The sequence shown here is derived from an EMBL/GenBank/DDBJ whole genome shotgun (WGS) entry which is preliminary data.</text>
</comment>
<feature type="non-terminal residue" evidence="1">
    <location>
        <position position="1"/>
    </location>
</feature>
<sequence>ECSLHKHDHCQLCAESCFACAEACRKIAS</sequence>
<dbReference type="Gene3D" id="1.20.1270.360">
    <property type="match status" value="1"/>
</dbReference>
<reference evidence="1" key="1">
    <citation type="submission" date="2022-12" db="EMBL/GenBank/DDBJ databases">
        <title>Draft Genome Sequences of Bacillus licheniformis and Bacillus paralicheniformis strains isolated from Irish skim milk powders.</title>
        <authorList>
            <person name="Lourenco A."/>
            <person name="Li F."/>
            <person name="Geraldine D."/>
            <person name="Tobin J.T."/>
            <person name="Butler F."/>
            <person name="Jordan K."/>
            <person name="Obrien T."/>
        </authorList>
    </citation>
    <scope>NUCLEOTIDE SEQUENCE</scope>
    <source>
        <strain evidence="1">3370</strain>
    </source>
</reference>
<dbReference type="Proteomes" id="UP001216709">
    <property type="component" value="Unassembled WGS sequence"/>
</dbReference>
<name>A0AAW6KIT3_9BACI</name>
<evidence type="ECO:0000313" key="1">
    <source>
        <dbReference type="EMBL" id="MDE1455800.1"/>
    </source>
</evidence>
<dbReference type="Pfam" id="PF03860">
    <property type="entry name" value="Csp"/>
    <property type="match status" value="1"/>
</dbReference>
<dbReference type="EMBL" id="JARAFO010000806">
    <property type="protein sequence ID" value="MDE1455800.1"/>
    <property type="molecule type" value="Genomic_DNA"/>
</dbReference>
<organism evidence="1 2">
    <name type="scientific">Bacillus paralicheniformis</name>
    <dbReference type="NCBI Taxonomy" id="1648923"/>
    <lineage>
        <taxon>Bacteria</taxon>
        <taxon>Bacillati</taxon>
        <taxon>Bacillota</taxon>
        <taxon>Bacilli</taxon>
        <taxon>Bacillales</taxon>
        <taxon>Bacillaceae</taxon>
        <taxon>Bacillus</taxon>
    </lineage>
</organism>